<organism evidence="1 2">
    <name type="scientific">Pseudogemmobacter faecipullorum</name>
    <dbReference type="NCBI Taxonomy" id="2755041"/>
    <lineage>
        <taxon>Bacteria</taxon>
        <taxon>Pseudomonadati</taxon>
        <taxon>Pseudomonadota</taxon>
        <taxon>Alphaproteobacteria</taxon>
        <taxon>Rhodobacterales</taxon>
        <taxon>Paracoccaceae</taxon>
        <taxon>Pseudogemmobacter</taxon>
    </lineage>
</organism>
<keyword evidence="2" id="KW-1185">Reference proteome</keyword>
<accession>A0ABS8CGZ4</accession>
<reference evidence="1 2" key="1">
    <citation type="submission" date="2020-07" db="EMBL/GenBank/DDBJ databases">
        <title>Pseudogemmobacter sp. nov., isolated from poultry manure in Taiwan.</title>
        <authorList>
            <person name="Lin S.-Y."/>
            <person name="Tang Y.-S."/>
            <person name="Young C.-C."/>
        </authorList>
    </citation>
    <scope>NUCLEOTIDE SEQUENCE [LARGE SCALE GENOMIC DNA]</scope>
    <source>
        <strain evidence="1 2">CC-YST710</strain>
    </source>
</reference>
<comment type="caution">
    <text evidence="1">The sequence shown here is derived from an EMBL/GenBank/DDBJ whole genome shotgun (WGS) entry which is preliminary data.</text>
</comment>
<dbReference type="Proteomes" id="UP001198571">
    <property type="component" value="Unassembled WGS sequence"/>
</dbReference>
<proteinExistence type="predicted"/>
<sequence>MGELIRLQPAEHILHDRKVIEALYNSLGQPAADQLIMRALQELSQNMAALRRQIRRQELRDLATGLRKLRLMAENLGMVSLAQVALDAKLCLERGDGTGFAATWSRLMRLSARSLSPDPGSAGLSR</sequence>
<dbReference type="InterPro" id="IPR036641">
    <property type="entry name" value="HPT_dom_sf"/>
</dbReference>
<gene>
    <name evidence="1" type="ORF">H0485_01415</name>
</gene>
<dbReference type="RefSeq" id="WP_226933537.1">
    <property type="nucleotide sequence ID" value="NZ_JACDXX010000001.1"/>
</dbReference>
<dbReference type="EMBL" id="JACDXX010000001">
    <property type="protein sequence ID" value="MCB5408666.1"/>
    <property type="molecule type" value="Genomic_DNA"/>
</dbReference>
<name>A0ABS8CGZ4_9RHOB</name>
<protein>
    <submittedName>
        <fullName evidence="1">Uncharacterized protein</fullName>
    </submittedName>
</protein>
<dbReference type="SUPFAM" id="SSF47226">
    <property type="entry name" value="Histidine-containing phosphotransfer domain, HPT domain"/>
    <property type="match status" value="1"/>
</dbReference>
<evidence type="ECO:0000313" key="1">
    <source>
        <dbReference type="EMBL" id="MCB5408666.1"/>
    </source>
</evidence>
<dbReference type="Gene3D" id="1.20.120.160">
    <property type="entry name" value="HPT domain"/>
    <property type="match status" value="1"/>
</dbReference>
<evidence type="ECO:0000313" key="2">
    <source>
        <dbReference type="Proteomes" id="UP001198571"/>
    </source>
</evidence>